<organism evidence="5 6">
    <name type="scientific">Rhodovulum sulfidophilum</name>
    <name type="common">Rhodobacter sulfidophilus</name>
    <dbReference type="NCBI Taxonomy" id="35806"/>
    <lineage>
        <taxon>Bacteria</taxon>
        <taxon>Pseudomonadati</taxon>
        <taxon>Pseudomonadota</taxon>
        <taxon>Alphaproteobacteria</taxon>
        <taxon>Rhodobacterales</taxon>
        <taxon>Paracoccaceae</taxon>
        <taxon>Rhodovulum</taxon>
    </lineage>
</organism>
<dbReference type="InterPro" id="IPR001845">
    <property type="entry name" value="HTH_ArsR_DNA-bd_dom"/>
</dbReference>
<accession>A0A2W5NDK9</accession>
<dbReference type="PANTHER" id="PTHR43132">
    <property type="entry name" value="ARSENICAL RESISTANCE OPERON REPRESSOR ARSR-RELATED"/>
    <property type="match status" value="1"/>
</dbReference>
<evidence type="ECO:0000256" key="3">
    <source>
        <dbReference type="ARBA" id="ARBA00023163"/>
    </source>
</evidence>
<evidence type="ECO:0000256" key="1">
    <source>
        <dbReference type="ARBA" id="ARBA00023015"/>
    </source>
</evidence>
<keyword evidence="1" id="KW-0805">Transcription regulation</keyword>
<dbReference type="SUPFAM" id="SSF46785">
    <property type="entry name" value="Winged helix' DNA-binding domain"/>
    <property type="match status" value="1"/>
</dbReference>
<dbReference type="InterPro" id="IPR036388">
    <property type="entry name" value="WH-like_DNA-bd_sf"/>
</dbReference>
<dbReference type="AlphaFoldDB" id="A0A2W5NDK9"/>
<reference evidence="5 6" key="1">
    <citation type="submission" date="2017-08" db="EMBL/GenBank/DDBJ databases">
        <title>Infants hospitalized years apart are colonized by the same room-sourced microbial strains.</title>
        <authorList>
            <person name="Brooks B."/>
            <person name="Olm M.R."/>
            <person name="Firek B.A."/>
            <person name="Baker R."/>
            <person name="Thomas B.C."/>
            <person name="Morowitz M.J."/>
            <person name="Banfield J.F."/>
        </authorList>
    </citation>
    <scope>NUCLEOTIDE SEQUENCE [LARGE SCALE GENOMIC DNA]</scope>
    <source>
        <strain evidence="5">S2_005_002_R2_34</strain>
    </source>
</reference>
<dbReference type="Gene3D" id="1.10.10.10">
    <property type="entry name" value="Winged helix-like DNA-binding domain superfamily/Winged helix DNA-binding domain"/>
    <property type="match status" value="1"/>
</dbReference>
<proteinExistence type="predicted"/>
<evidence type="ECO:0000256" key="2">
    <source>
        <dbReference type="ARBA" id="ARBA00023125"/>
    </source>
</evidence>
<dbReference type="SMART" id="SM00418">
    <property type="entry name" value="HTH_ARSR"/>
    <property type="match status" value="1"/>
</dbReference>
<evidence type="ECO:0000259" key="4">
    <source>
        <dbReference type="PROSITE" id="PS50987"/>
    </source>
</evidence>
<evidence type="ECO:0000313" key="6">
    <source>
        <dbReference type="Proteomes" id="UP000249185"/>
    </source>
</evidence>
<dbReference type="Pfam" id="PF01022">
    <property type="entry name" value="HTH_5"/>
    <property type="match status" value="1"/>
</dbReference>
<sequence length="103" mass="11552">MEWSLDMAAKAEGVAGFLKGLANPHRLLILCCLAEGERNVTELIGATGLAQTSMSQHLAKLRDEGIVAARRDHRSLYYRIEHPAVLELMTTLYRHFCAKEDRT</sequence>
<dbReference type="PROSITE" id="PS50987">
    <property type="entry name" value="HTH_ARSR_2"/>
    <property type="match status" value="1"/>
</dbReference>
<dbReference type="EMBL" id="QFPW01000002">
    <property type="protein sequence ID" value="PZQ51602.1"/>
    <property type="molecule type" value="Genomic_DNA"/>
</dbReference>
<keyword evidence="3" id="KW-0804">Transcription</keyword>
<dbReference type="PANTHER" id="PTHR43132:SF2">
    <property type="entry name" value="ARSENICAL RESISTANCE OPERON REPRESSOR ARSR-RELATED"/>
    <property type="match status" value="1"/>
</dbReference>
<keyword evidence="2" id="KW-0238">DNA-binding</keyword>
<comment type="caution">
    <text evidence="5">The sequence shown here is derived from an EMBL/GenBank/DDBJ whole genome shotgun (WGS) entry which is preliminary data.</text>
</comment>
<dbReference type="InterPro" id="IPR036390">
    <property type="entry name" value="WH_DNA-bd_sf"/>
</dbReference>
<protein>
    <submittedName>
        <fullName evidence="5">Transcriptional regulator</fullName>
    </submittedName>
</protein>
<dbReference type="GO" id="GO:0003700">
    <property type="term" value="F:DNA-binding transcription factor activity"/>
    <property type="evidence" value="ECO:0007669"/>
    <property type="project" value="InterPro"/>
</dbReference>
<evidence type="ECO:0000313" key="5">
    <source>
        <dbReference type="EMBL" id="PZQ51602.1"/>
    </source>
</evidence>
<dbReference type="InterPro" id="IPR051011">
    <property type="entry name" value="Metal_resp_trans_reg"/>
</dbReference>
<dbReference type="GO" id="GO:0003677">
    <property type="term" value="F:DNA binding"/>
    <property type="evidence" value="ECO:0007669"/>
    <property type="project" value="UniProtKB-KW"/>
</dbReference>
<dbReference type="PRINTS" id="PR00778">
    <property type="entry name" value="HTHARSR"/>
</dbReference>
<dbReference type="Proteomes" id="UP000249185">
    <property type="component" value="Unassembled WGS sequence"/>
</dbReference>
<dbReference type="NCBIfam" id="NF033788">
    <property type="entry name" value="HTH_metalloreg"/>
    <property type="match status" value="1"/>
</dbReference>
<feature type="domain" description="HTH arsR-type" evidence="4">
    <location>
        <begin position="5"/>
        <end position="100"/>
    </location>
</feature>
<dbReference type="CDD" id="cd00090">
    <property type="entry name" value="HTH_ARSR"/>
    <property type="match status" value="1"/>
</dbReference>
<gene>
    <name evidence="5" type="ORF">DI556_05445</name>
</gene>
<dbReference type="InterPro" id="IPR011991">
    <property type="entry name" value="ArsR-like_HTH"/>
</dbReference>
<name>A0A2W5NDK9_RHOSU</name>